<protein>
    <recommendedName>
        <fullName evidence="1">LarA-like N-terminal domain-containing protein</fullName>
    </recommendedName>
</protein>
<comment type="caution">
    <text evidence="2">The sequence shown here is derived from an EMBL/GenBank/DDBJ whole genome shotgun (WGS) entry which is preliminary data.</text>
</comment>
<organism evidence="2">
    <name type="scientific">marine sediment metagenome</name>
    <dbReference type="NCBI Taxonomy" id="412755"/>
    <lineage>
        <taxon>unclassified sequences</taxon>
        <taxon>metagenomes</taxon>
        <taxon>ecological metagenomes</taxon>
    </lineage>
</organism>
<dbReference type="AlphaFoldDB" id="X1GAN1"/>
<dbReference type="PANTHER" id="PTHR33171:SF17">
    <property type="entry name" value="LARA-LIKE N-TERMINAL DOMAIN-CONTAINING PROTEIN"/>
    <property type="match status" value="1"/>
</dbReference>
<name>X1GAN1_9ZZZZ</name>
<feature type="domain" description="LarA-like N-terminal" evidence="1">
    <location>
        <begin position="36"/>
        <end position="138"/>
    </location>
</feature>
<dbReference type="PANTHER" id="PTHR33171">
    <property type="entry name" value="LAR_N DOMAIN-CONTAINING PROTEIN"/>
    <property type="match status" value="1"/>
</dbReference>
<sequence>MKDKITNIIAKADTKDWKKIAVEFGDDFLEILVPLDCAILHMKKMNPLTHSKEEISKALNNPIGSPKLEEIVRSKGKPVGEVTVCITVSDITRPVPYKGRNGILLPLIEIIERTGIKRENIVIVVGTGMHRASSSEEKLFM</sequence>
<dbReference type="GO" id="GO:0050043">
    <property type="term" value="F:lactate racemase activity"/>
    <property type="evidence" value="ECO:0007669"/>
    <property type="project" value="InterPro"/>
</dbReference>
<dbReference type="Gene3D" id="3.90.226.30">
    <property type="match status" value="1"/>
</dbReference>
<reference evidence="2" key="1">
    <citation type="journal article" date="2014" name="Front. Microbiol.">
        <title>High frequency of phylogenetically diverse reductive dehalogenase-homologous genes in deep subseafloor sedimentary metagenomes.</title>
        <authorList>
            <person name="Kawai M."/>
            <person name="Futagami T."/>
            <person name="Toyoda A."/>
            <person name="Takaki Y."/>
            <person name="Nishi S."/>
            <person name="Hori S."/>
            <person name="Arai W."/>
            <person name="Tsubouchi T."/>
            <person name="Morono Y."/>
            <person name="Uchiyama I."/>
            <person name="Ito T."/>
            <person name="Fujiyama A."/>
            <person name="Inagaki F."/>
            <person name="Takami H."/>
        </authorList>
    </citation>
    <scope>NUCLEOTIDE SEQUENCE</scope>
    <source>
        <strain evidence="2">Expedition CK06-06</strain>
    </source>
</reference>
<dbReference type="Pfam" id="PF09861">
    <property type="entry name" value="Lar_N"/>
    <property type="match status" value="1"/>
</dbReference>
<feature type="non-terminal residue" evidence="2">
    <location>
        <position position="141"/>
    </location>
</feature>
<dbReference type="InterPro" id="IPR048068">
    <property type="entry name" value="LarA-like"/>
</dbReference>
<proteinExistence type="predicted"/>
<dbReference type="Gene3D" id="3.40.50.11440">
    <property type="match status" value="1"/>
</dbReference>
<dbReference type="InterPro" id="IPR018657">
    <property type="entry name" value="LarA-like_N"/>
</dbReference>
<accession>X1GAN1</accession>
<dbReference type="EMBL" id="BARU01005595">
    <property type="protein sequence ID" value="GAH38639.1"/>
    <property type="molecule type" value="Genomic_DNA"/>
</dbReference>
<dbReference type="InterPro" id="IPR043166">
    <property type="entry name" value="LarA-like_C"/>
</dbReference>
<evidence type="ECO:0000259" key="1">
    <source>
        <dbReference type="Pfam" id="PF09861"/>
    </source>
</evidence>
<evidence type="ECO:0000313" key="2">
    <source>
        <dbReference type="EMBL" id="GAH38639.1"/>
    </source>
</evidence>
<gene>
    <name evidence="2" type="ORF">S03H2_10924</name>
</gene>